<keyword evidence="2" id="KW-1185">Reference proteome</keyword>
<comment type="caution">
    <text evidence="1">The sequence shown here is derived from an EMBL/GenBank/DDBJ whole genome shotgun (WGS) entry which is preliminary data.</text>
</comment>
<sequence length="81" mass="9190">MTTSATELPPFSGDNPTCPKCGNAGAHTRYLTERQYMPYPSRARPYIEHLRRECTRCGHTWPEATIEQRPPTAPETTELRG</sequence>
<evidence type="ECO:0000313" key="1">
    <source>
        <dbReference type="EMBL" id="MFC6080975.1"/>
    </source>
</evidence>
<organism evidence="1 2">
    <name type="scientific">Sphaerisporangium aureirubrum</name>
    <dbReference type="NCBI Taxonomy" id="1544736"/>
    <lineage>
        <taxon>Bacteria</taxon>
        <taxon>Bacillati</taxon>
        <taxon>Actinomycetota</taxon>
        <taxon>Actinomycetes</taxon>
        <taxon>Streptosporangiales</taxon>
        <taxon>Streptosporangiaceae</taxon>
        <taxon>Sphaerisporangium</taxon>
    </lineage>
</organism>
<accession>A0ABW1NDE8</accession>
<protein>
    <recommendedName>
        <fullName evidence="3">Zinc-ribbon domain-containing protein</fullName>
    </recommendedName>
</protein>
<name>A0ABW1NDE8_9ACTN</name>
<proteinExistence type="predicted"/>
<gene>
    <name evidence="1" type="ORF">ACFP1K_07370</name>
</gene>
<dbReference type="EMBL" id="JBHSRF010000007">
    <property type="protein sequence ID" value="MFC6080975.1"/>
    <property type="molecule type" value="Genomic_DNA"/>
</dbReference>
<reference evidence="2" key="1">
    <citation type="journal article" date="2019" name="Int. J. Syst. Evol. Microbiol.">
        <title>The Global Catalogue of Microorganisms (GCM) 10K type strain sequencing project: providing services to taxonomists for standard genome sequencing and annotation.</title>
        <authorList>
            <consortium name="The Broad Institute Genomics Platform"/>
            <consortium name="The Broad Institute Genome Sequencing Center for Infectious Disease"/>
            <person name="Wu L."/>
            <person name="Ma J."/>
        </authorList>
    </citation>
    <scope>NUCLEOTIDE SEQUENCE [LARGE SCALE GENOMIC DNA]</scope>
    <source>
        <strain evidence="2">JCM 30346</strain>
    </source>
</reference>
<evidence type="ECO:0008006" key="3">
    <source>
        <dbReference type="Google" id="ProtNLM"/>
    </source>
</evidence>
<dbReference type="RefSeq" id="WP_380748327.1">
    <property type="nucleotide sequence ID" value="NZ_JBHSRF010000007.1"/>
</dbReference>
<evidence type="ECO:0000313" key="2">
    <source>
        <dbReference type="Proteomes" id="UP001596137"/>
    </source>
</evidence>
<dbReference type="Proteomes" id="UP001596137">
    <property type="component" value="Unassembled WGS sequence"/>
</dbReference>